<evidence type="ECO:0000313" key="4">
    <source>
        <dbReference type="Proteomes" id="UP000188929"/>
    </source>
</evidence>
<evidence type="ECO:0000313" key="3">
    <source>
        <dbReference type="EMBL" id="ONH32843.1"/>
    </source>
</evidence>
<evidence type="ECO:0000256" key="1">
    <source>
        <dbReference type="SAM" id="MobiDB-lite"/>
    </source>
</evidence>
<keyword evidence="4" id="KW-1185">Reference proteome</keyword>
<dbReference type="InterPro" id="IPR005543">
    <property type="entry name" value="PASTA_dom"/>
</dbReference>
<name>A0A1V2II33_9ACTN</name>
<dbReference type="OrthoDB" id="3218517at2"/>
<feature type="compositionally biased region" description="Low complexity" evidence="1">
    <location>
        <begin position="124"/>
        <end position="153"/>
    </location>
</feature>
<comment type="caution">
    <text evidence="3">The sequence shown here is derived from an EMBL/GenBank/DDBJ whole genome shotgun (WGS) entry which is preliminary data.</text>
</comment>
<sequence length="299" mass="28970">MKLTQARADAHVEAADLATVDWLRAAADEVRATAPHSLVPAALAAVPAARRHRRLATVVPVTATAFTVAAVVTGTVLLSDGGHPAGPVPITAVSRPLVVTTGAGGTQVPGAPSPGATATSGPVSGQTATGPASAGSAGPSSAASPPRATPKPTLATVTVPDVIGQAGDAARAALRAAGFSGGLSQSVICAGSDIPAGVVTAQRPSAGSQADRQVTISLTVAGNCVAVPNVVGTAADTANTTLQNAGFAVTYGGQWNCEYGYNGVTAQSPAGGTRVVKGSAVMIDYTCAAAPLSTTPGPS</sequence>
<organism evidence="3 4">
    <name type="scientific">Pseudofrankia asymbiotica</name>
    <dbReference type="NCBI Taxonomy" id="1834516"/>
    <lineage>
        <taxon>Bacteria</taxon>
        <taxon>Bacillati</taxon>
        <taxon>Actinomycetota</taxon>
        <taxon>Actinomycetes</taxon>
        <taxon>Frankiales</taxon>
        <taxon>Frankiaceae</taxon>
        <taxon>Pseudofrankia</taxon>
    </lineage>
</organism>
<proteinExistence type="predicted"/>
<evidence type="ECO:0000259" key="2">
    <source>
        <dbReference type="PROSITE" id="PS51178"/>
    </source>
</evidence>
<feature type="domain" description="PASTA" evidence="2">
    <location>
        <begin position="153"/>
        <end position="222"/>
    </location>
</feature>
<reference evidence="4" key="1">
    <citation type="submission" date="2016-10" db="EMBL/GenBank/DDBJ databases">
        <title>Frankia sp. NRRL B-16386 Genome sequencing.</title>
        <authorList>
            <person name="Ghodhbane-Gtari F."/>
            <person name="Swanson E."/>
            <person name="Gueddou A."/>
            <person name="Hezbri K."/>
            <person name="Ktari K."/>
            <person name="Nouioui I."/>
            <person name="Morris K."/>
            <person name="Simpson S."/>
            <person name="Abebe-Akele F."/>
            <person name="Thomas K."/>
            <person name="Gtari M."/>
            <person name="Tisa L.S."/>
        </authorList>
    </citation>
    <scope>NUCLEOTIDE SEQUENCE [LARGE SCALE GENOMIC DNA]</scope>
    <source>
        <strain evidence="4">NRRL B-16386</strain>
    </source>
</reference>
<dbReference type="Proteomes" id="UP000188929">
    <property type="component" value="Unassembled WGS sequence"/>
</dbReference>
<dbReference type="EMBL" id="MOMC01000008">
    <property type="protein sequence ID" value="ONH32843.1"/>
    <property type="molecule type" value="Genomic_DNA"/>
</dbReference>
<protein>
    <recommendedName>
        <fullName evidence="2">PASTA domain-containing protein</fullName>
    </recommendedName>
</protein>
<dbReference type="SMART" id="SM00740">
    <property type="entry name" value="PASTA"/>
    <property type="match status" value="2"/>
</dbReference>
<dbReference type="RefSeq" id="WP_076813565.1">
    <property type="nucleotide sequence ID" value="NZ_MOMC01000008.1"/>
</dbReference>
<accession>A0A1V2II33</accession>
<dbReference type="Gene3D" id="3.30.10.20">
    <property type="match status" value="2"/>
</dbReference>
<dbReference type="PROSITE" id="PS51178">
    <property type="entry name" value="PASTA"/>
    <property type="match status" value="1"/>
</dbReference>
<feature type="region of interest" description="Disordered" evidence="1">
    <location>
        <begin position="101"/>
        <end position="153"/>
    </location>
</feature>
<gene>
    <name evidence="3" type="ORF">BL253_03745</name>
</gene>
<dbReference type="STRING" id="1834516.BL253_03745"/>
<dbReference type="Pfam" id="PF03793">
    <property type="entry name" value="PASTA"/>
    <property type="match status" value="2"/>
</dbReference>
<dbReference type="CDD" id="cd06577">
    <property type="entry name" value="PASTA_pknB"/>
    <property type="match status" value="1"/>
</dbReference>
<dbReference type="AlphaFoldDB" id="A0A1V2II33"/>